<dbReference type="PANTHER" id="PTHR33172">
    <property type="entry name" value="OS08G0516900 PROTEIN"/>
    <property type="match status" value="1"/>
</dbReference>
<dbReference type="Proteomes" id="UP000631114">
    <property type="component" value="Unassembled WGS sequence"/>
</dbReference>
<comment type="caution">
    <text evidence="4">The sequence shown here is derived from an EMBL/GenBank/DDBJ whole genome shotgun (WGS) entry which is preliminary data.</text>
</comment>
<gene>
    <name evidence="4" type="ORF">IFM89_007780</name>
</gene>
<name>A0A835MC10_9MAGN</name>
<feature type="compositionally biased region" description="Low complexity" evidence="3">
    <location>
        <begin position="22"/>
        <end position="59"/>
    </location>
</feature>
<feature type="region of interest" description="Disordered" evidence="3">
    <location>
        <begin position="1"/>
        <end position="71"/>
    </location>
</feature>
<dbReference type="EMBL" id="JADFTS010000001">
    <property type="protein sequence ID" value="KAF9624082.1"/>
    <property type="molecule type" value="Genomic_DNA"/>
</dbReference>
<evidence type="ECO:0000256" key="1">
    <source>
        <dbReference type="ARBA" id="ARBA00004123"/>
    </source>
</evidence>
<sequence length="194" mass="20966">MDISFIQQSNHGIMDEEDDFDSISSSSSNGSNLSSSSDFLEDATSSSPSMSSLSSSPTSDHIDTNNTKGGPLYEMASLMQQLPFKRGLSKHYQGKSQSFTSLSNVRSLEDLAKLDNPCKKKMKSCKSYGGGLSETSNKVSHPKTCSKIISKKTAARGSWSSLAAKRNNSFLGNRPPVPPQRTCSTLFNQTSLFA</sequence>
<evidence type="ECO:0000313" key="4">
    <source>
        <dbReference type="EMBL" id="KAF9624082.1"/>
    </source>
</evidence>
<evidence type="ECO:0000256" key="2">
    <source>
        <dbReference type="ARBA" id="ARBA00023242"/>
    </source>
</evidence>
<dbReference type="InterPro" id="IPR051992">
    <property type="entry name" value="OxStress_Response_Reg"/>
</dbReference>
<comment type="subcellular location">
    <subcellularLocation>
        <location evidence="1">Nucleus</location>
    </subcellularLocation>
</comment>
<organism evidence="4 5">
    <name type="scientific">Coptis chinensis</name>
    <dbReference type="NCBI Taxonomy" id="261450"/>
    <lineage>
        <taxon>Eukaryota</taxon>
        <taxon>Viridiplantae</taxon>
        <taxon>Streptophyta</taxon>
        <taxon>Embryophyta</taxon>
        <taxon>Tracheophyta</taxon>
        <taxon>Spermatophyta</taxon>
        <taxon>Magnoliopsida</taxon>
        <taxon>Ranunculales</taxon>
        <taxon>Ranunculaceae</taxon>
        <taxon>Coptidoideae</taxon>
        <taxon>Coptis</taxon>
    </lineage>
</organism>
<dbReference type="GO" id="GO:0005634">
    <property type="term" value="C:nucleus"/>
    <property type="evidence" value="ECO:0007669"/>
    <property type="project" value="UniProtKB-SubCell"/>
</dbReference>
<feature type="compositionally biased region" description="Polar residues" evidence="3">
    <location>
        <begin position="1"/>
        <end position="11"/>
    </location>
</feature>
<reference evidence="4 5" key="1">
    <citation type="submission" date="2020-10" db="EMBL/GenBank/DDBJ databases">
        <title>The Coptis chinensis genome and diversification of protoberbering-type alkaloids.</title>
        <authorList>
            <person name="Wang B."/>
            <person name="Shu S."/>
            <person name="Song C."/>
            <person name="Liu Y."/>
        </authorList>
    </citation>
    <scope>NUCLEOTIDE SEQUENCE [LARGE SCALE GENOMIC DNA]</scope>
    <source>
        <strain evidence="4">HL-2020</strain>
        <tissue evidence="4">Leaf</tissue>
    </source>
</reference>
<keyword evidence="2" id="KW-0539">Nucleus</keyword>
<evidence type="ECO:0000313" key="5">
    <source>
        <dbReference type="Proteomes" id="UP000631114"/>
    </source>
</evidence>
<accession>A0A835MC10</accession>
<dbReference type="GO" id="GO:0006950">
    <property type="term" value="P:response to stress"/>
    <property type="evidence" value="ECO:0007669"/>
    <property type="project" value="UniProtKB-ARBA"/>
</dbReference>
<protein>
    <recommendedName>
        <fullName evidence="6">Oxidative stress 3</fullName>
    </recommendedName>
</protein>
<evidence type="ECO:0008006" key="6">
    <source>
        <dbReference type="Google" id="ProtNLM"/>
    </source>
</evidence>
<dbReference type="OrthoDB" id="1938584at2759"/>
<dbReference type="PANTHER" id="PTHR33172:SF29">
    <property type="entry name" value="OS06G0559400 PROTEIN"/>
    <property type="match status" value="1"/>
</dbReference>
<evidence type="ECO:0000256" key="3">
    <source>
        <dbReference type="SAM" id="MobiDB-lite"/>
    </source>
</evidence>
<keyword evidence="5" id="KW-1185">Reference proteome</keyword>
<proteinExistence type="predicted"/>
<dbReference type="AlphaFoldDB" id="A0A835MC10"/>